<protein>
    <submittedName>
        <fullName evidence="2">Uncharacterized protein</fullName>
    </submittedName>
</protein>
<organism evidence="2 3">
    <name type="scientific">Potamilus streckersoni</name>
    <dbReference type="NCBI Taxonomy" id="2493646"/>
    <lineage>
        <taxon>Eukaryota</taxon>
        <taxon>Metazoa</taxon>
        <taxon>Spiralia</taxon>
        <taxon>Lophotrochozoa</taxon>
        <taxon>Mollusca</taxon>
        <taxon>Bivalvia</taxon>
        <taxon>Autobranchia</taxon>
        <taxon>Heteroconchia</taxon>
        <taxon>Palaeoheterodonta</taxon>
        <taxon>Unionida</taxon>
        <taxon>Unionoidea</taxon>
        <taxon>Unionidae</taxon>
        <taxon>Ambleminae</taxon>
        <taxon>Lampsilini</taxon>
        <taxon>Potamilus</taxon>
    </lineage>
</organism>
<dbReference type="InterPro" id="IPR006461">
    <property type="entry name" value="PLAC_motif_containing"/>
</dbReference>
<reference evidence="2" key="3">
    <citation type="submission" date="2023-05" db="EMBL/GenBank/DDBJ databases">
        <authorList>
            <person name="Smith C.H."/>
        </authorList>
    </citation>
    <scope>NUCLEOTIDE SEQUENCE</scope>
    <source>
        <strain evidence="2">CHS0354</strain>
        <tissue evidence="2">Mantle</tissue>
    </source>
</reference>
<evidence type="ECO:0000313" key="2">
    <source>
        <dbReference type="EMBL" id="KAK3594446.1"/>
    </source>
</evidence>
<proteinExistence type="inferred from homology"/>
<dbReference type="Proteomes" id="UP001195483">
    <property type="component" value="Unassembled WGS sequence"/>
</dbReference>
<comment type="caution">
    <text evidence="2">The sequence shown here is derived from an EMBL/GenBank/DDBJ whole genome shotgun (WGS) entry which is preliminary data.</text>
</comment>
<dbReference type="AlphaFoldDB" id="A0AAE0SMI2"/>
<gene>
    <name evidence="2" type="ORF">CHS0354_015444</name>
</gene>
<evidence type="ECO:0000313" key="3">
    <source>
        <dbReference type="Proteomes" id="UP001195483"/>
    </source>
</evidence>
<reference evidence="2" key="2">
    <citation type="journal article" date="2021" name="Genome Biol. Evol.">
        <title>Developing a high-quality reference genome for a parasitic bivalve with doubly uniparental inheritance (Bivalvia: Unionida).</title>
        <authorList>
            <person name="Smith C.H."/>
        </authorList>
    </citation>
    <scope>NUCLEOTIDE SEQUENCE</scope>
    <source>
        <strain evidence="2">CHS0354</strain>
        <tissue evidence="2">Mantle</tissue>
    </source>
</reference>
<dbReference type="EMBL" id="JAEAOA010000957">
    <property type="protein sequence ID" value="KAK3594446.1"/>
    <property type="molecule type" value="Genomic_DNA"/>
</dbReference>
<comment type="similarity">
    <text evidence="1">Belongs to the cornifelin family.</text>
</comment>
<keyword evidence="3" id="KW-1185">Reference proteome</keyword>
<accession>A0AAE0SMI2</accession>
<name>A0AAE0SMI2_9BIVA</name>
<dbReference type="Pfam" id="PF04749">
    <property type="entry name" value="PLAC8"/>
    <property type="match status" value="1"/>
</dbReference>
<evidence type="ECO:0000256" key="1">
    <source>
        <dbReference type="ARBA" id="ARBA00009024"/>
    </source>
</evidence>
<dbReference type="NCBIfam" id="TIGR01571">
    <property type="entry name" value="A_thal_Cys_rich"/>
    <property type="match status" value="1"/>
</dbReference>
<sequence length="158" mass="18195">MHGSHFLCRSYQDPYRTGYDQRNAQYSNQGTIQTQTTANETTVIISQSGRMPMVHVSRNWSSDICACTNDMQSCLLVCLCPQFYGCYLSGEMDENICLPLWHPFFLTSLRSKLRMQRNIQGDICCDHCATTWLPFCVMCQIKRELKAVREEEGDLNTL</sequence>
<dbReference type="PANTHER" id="PTHR15907">
    <property type="entry name" value="DUF614 FAMILY PROTEIN-RELATED"/>
    <property type="match status" value="1"/>
</dbReference>
<reference evidence="2" key="1">
    <citation type="journal article" date="2021" name="Genome Biol. Evol.">
        <title>A High-Quality Reference Genome for a Parasitic Bivalve with Doubly Uniparental Inheritance (Bivalvia: Unionida).</title>
        <authorList>
            <person name="Smith C.H."/>
        </authorList>
    </citation>
    <scope>NUCLEOTIDE SEQUENCE</scope>
    <source>
        <strain evidence="2">CHS0354</strain>
    </source>
</reference>